<dbReference type="EMBL" id="FNFI01000006">
    <property type="protein sequence ID" value="SDK26256.1"/>
    <property type="molecule type" value="Genomic_DNA"/>
</dbReference>
<dbReference type="GO" id="GO:0003723">
    <property type="term" value="F:RNA binding"/>
    <property type="evidence" value="ECO:0007669"/>
    <property type="project" value="UniProtKB-KW"/>
</dbReference>
<name>A0A1G9AFW1_9STAP</name>
<dbReference type="RefSeq" id="WP_092597653.1">
    <property type="nucleotide sequence ID" value="NZ_FNFI01000006.1"/>
</dbReference>
<feature type="domain" description="Pseudouridine synthase RsuA/RluA-like" evidence="7">
    <location>
        <begin position="94"/>
        <end position="244"/>
    </location>
</feature>
<organism evidence="8 9">
    <name type="scientific">Jeotgalicoccus aerolatus</name>
    <dbReference type="NCBI Taxonomy" id="709510"/>
    <lineage>
        <taxon>Bacteria</taxon>
        <taxon>Bacillati</taxon>
        <taxon>Bacillota</taxon>
        <taxon>Bacilli</taxon>
        <taxon>Bacillales</taxon>
        <taxon>Staphylococcaceae</taxon>
        <taxon>Jeotgalicoccus</taxon>
    </lineage>
</organism>
<dbReference type="CDD" id="cd02869">
    <property type="entry name" value="PseudoU_synth_RluA_like"/>
    <property type="match status" value="1"/>
</dbReference>
<dbReference type="PROSITE" id="PS01129">
    <property type="entry name" value="PSI_RLU"/>
    <property type="match status" value="1"/>
</dbReference>
<feature type="active site" evidence="4">
    <location>
        <position position="141"/>
    </location>
</feature>
<evidence type="ECO:0000259" key="7">
    <source>
        <dbReference type="Pfam" id="PF00849"/>
    </source>
</evidence>
<dbReference type="InterPro" id="IPR006224">
    <property type="entry name" value="PsdUridine_synth_RluA-like_CS"/>
</dbReference>
<dbReference type="InterPro" id="IPR006145">
    <property type="entry name" value="PsdUridine_synth_RsuA/RluA"/>
</dbReference>
<evidence type="ECO:0000313" key="9">
    <source>
        <dbReference type="Proteomes" id="UP000242700"/>
    </source>
</evidence>
<dbReference type="EC" id="5.4.99.-" evidence="6"/>
<dbReference type="CDD" id="cd00165">
    <property type="entry name" value="S4"/>
    <property type="match status" value="1"/>
</dbReference>
<comment type="similarity">
    <text evidence="2 6">Belongs to the pseudouridine synthase RluA family.</text>
</comment>
<dbReference type="InterPro" id="IPR006225">
    <property type="entry name" value="PsdUridine_synth_RluC/D"/>
</dbReference>
<dbReference type="GO" id="GO:0009982">
    <property type="term" value="F:pseudouridine synthase activity"/>
    <property type="evidence" value="ECO:0007669"/>
    <property type="project" value="InterPro"/>
</dbReference>
<accession>A0A1G9AFW1</accession>
<dbReference type="OrthoDB" id="9807829at2"/>
<evidence type="ECO:0000256" key="5">
    <source>
        <dbReference type="PROSITE-ProRule" id="PRU00182"/>
    </source>
</evidence>
<comment type="function">
    <text evidence="6">Responsible for synthesis of pseudouridine from uracil.</text>
</comment>
<proteinExistence type="inferred from homology"/>
<gene>
    <name evidence="8" type="ORF">SAMN05216187_106122</name>
</gene>
<dbReference type="NCBIfam" id="TIGR00005">
    <property type="entry name" value="rluA_subfam"/>
    <property type="match status" value="1"/>
</dbReference>
<dbReference type="SUPFAM" id="SSF55174">
    <property type="entry name" value="Alpha-L RNA-binding motif"/>
    <property type="match status" value="1"/>
</dbReference>
<dbReference type="Pfam" id="PF00849">
    <property type="entry name" value="PseudoU_synth_2"/>
    <property type="match status" value="1"/>
</dbReference>
<dbReference type="Gene3D" id="3.30.2350.10">
    <property type="entry name" value="Pseudouridine synthase"/>
    <property type="match status" value="1"/>
</dbReference>
<evidence type="ECO:0000256" key="4">
    <source>
        <dbReference type="PIRSR" id="PIRSR606225-1"/>
    </source>
</evidence>
<dbReference type="SUPFAM" id="SSF55120">
    <property type="entry name" value="Pseudouridine synthase"/>
    <property type="match status" value="1"/>
</dbReference>
<keyword evidence="5" id="KW-0694">RNA-binding</keyword>
<comment type="catalytic activity">
    <reaction evidence="1 6">
        <text>a uridine in RNA = a pseudouridine in RNA</text>
        <dbReference type="Rhea" id="RHEA:48348"/>
        <dbReference type="Rhea" id="RHEA-COMP:12068"/>
        <dbReference type="Rhea" id="RHEA-COMP:12069"/>
        <dbReference type="ChEBI" id="CHEBI:65314"/>
        <dbReference type="ChEBI" id="CHEBI:65315"/>
    </reaction>
</comment>
<dbReference type="InterPro" id="IPR020103">
    <property type="entry name" value="PsdUridine_synth_cat_dom_sf"/>
</dbReference>
<dbReference type="InterPro" id="IPR050188">
    <property type="entry name" value="RluA_PseudoU_synthase"/>
</dbReference>
<dbReference type="STRING" id="586411.SAMN05216187_106122"/>
<evidence type="ECO:0000256" key="6">
    <source>
        <dbReference type="RuleBase" id="RU362028"/>
    </source>
</evidence>
<dbReference type="PANTHER" id="PTHR21600">
    <property type="entry name" value="MITOCHONDRIAL RNA PSEUDOURIDINE SYNTHASE"/>
    <property type="match status" value="1"/>
</dbReference>
<evidence type="ECO:0000313" key="8">
    <source>
        <dbReference type="EMBL" id="SDK26256.1"/>
    </source>
</evidence>
<dbReference type="Proteomes" id="UP000242700">
    <property type="component" value="Unassembled WGS sequence"/>
</dbReference>
<evidence type="ECO:0000256" key="2">
    <source>
        <dbReference type="ARBA" id="ARBA00010876"/>
    </source>
</evidence>
<sequence length="299" mass="34358">MKKKAKSKTDRPRHEEWTVKEHTEVLEFLFKVMPSKSRNAVKGILKRGQVVVNDKSTTQFDDKLKPGDHVQIRERVASSSIKLKGVNILHEDDDIIVIDKESGLLSMGSKQERQMTAYKQLMDYVQSIHPKNRVFIVHRLDRDTSGVMIFARSKMVQQRLQKAWTEAVQERSYVALVEGVVQKNGTITSWLTEDKTYMMHSSPKPNHGQKAITHYKVLKTNRRFTLLKVNLDTGRKNQIRVHMQDLGHPIVGDKKYGSEINTINRLGLHANAIKFKHPVSGKIMKFESETPASFTRGFK</sequence>
<dbReference type="GO" id="GO:0000455">
    <property type="term" value="P:enzyme-directed rRNA pseudouridine synthesis"/>
    <property type="evidence" value="ECO:0007669"/>
    <property type="project" value="TreeGrafter"/>
</dbReference>
<dbReference type="PANTHER" id="PTHR21600:SF44">
    <property type="entry name" value="RIBOSOMAL LARGE SUBUNIT PSEUDOURIDINE SYNTHASE D"/>
    <property type="match status" value="1"/>
</dbReference>
<dbReference type="Gene3D" id="3.10.290.10">
    <property type="entry name" value="RNA-binding S4 domain"/>
    <property type="match status" value="1"/>
</dbReference>
<evidence type="ECO:0000256" key="3">
    <source>
        <dbReference type="ARBA" id="ARBA00023235"/>
    </source>
</evidence>
<dbReference type="AlphaFoldDB" id="A0A1G9AFW1"/>
<dbReference type="GO" id="GO:0140098">
    <property type="term" value="F:catalytic activity, acting on RNA"/>
    <property type="evidence" value="ECO:0007669"/>
    <property type="project" value="UniProtKB-ARBA"/>
</dbReference>
<evidence type="ECO:0000256" key="1">
    <source>
        <dbReference type="ARBA" id="ARBA00000073"/>
    </source>
</evidence>
<keyword evidence="3 6" id="KW-0413">Isomerase</keyword>
<dbReference type="InterPro" id="IPR036986">
    <property type="entry name" value="S4_RNA-bd_sf"/>
</dbReference>
<reference evidence="9" key="1">
    <citation type="submission" date="2016-10" db="EMBL/GenBank/DDBJ databases">
        <authorList>
            <person name="Varghese N."/>
            <person name="Submissions S."/>
        </authorList>
    </citation>
    <scope>NUCLEOTIDE SEQUENCE [LARGE SCALE GENOMIC DNA]</scope>
    <source>
        <strain evidence="9">CGMCC 1.8911</strain>
    </source>
</reference>
<dbReference type="PROSITE" id="PS50889">
    <property type="entry name" value="S4"/>
    <property type="match status" value="1"/>
</dbReference>
<protein>
    <recommendedName>
        <fullName evidence="6">Pseudouridine synthase</fullName>
        <ecNumber evidence="6">5.4.99.-</ecNumber>
    </recommendedName>
</protein>